<accession>A0A7S1EL96</accession>
<gene>
    <name evidence="1" type="ORF">HAND00432_LOCUS29179</name>
</gene>
<evidence type="ECO:0000313" key="1">
    <source>
        <dbReference type="EMBL" id="CAD8978171.1"/>
    </source>
</evidence>
<protein>
    <submittedName>
        <fullName evidence="1">Uncharacterized protein</fullName>
    </submittedName>
</protein>
<proteinExistence type="predicted"/>
<organism evidence="1">
    <name type="scientific">Hemiselmis andersenii</name>
    <name type="common">Cryptophyte alga</name>
    <dbReference type="NCBI Taxonomy" id="464988"/>
    <lineage>
        <taxon>Eukaryota</taxon>
        <taxon>Cryptophyceae</taxon>
        <taxon>Cryptomonadales</taxon>
        <taxon>Hemiselmidaceae</taxon>
        <taxon>Hemiselmis</taxon>
    </lineage>
</organism>
<sequence length="158" mass="16514">MSYAPTYGAPVSYAPQPALMQTMAAPVQYAPQPIVATQPYTMPAPAPVPAPVPAPQPVYSAPSALAENDAPPGYRLAGYAPAPDGNETTEGWEFVNNKWIYVGKPAEAQVVTQQAPAPIVTVPQPVTYAPAAPLTYTMAAPIQQPVTYGAPAYGAPMY</sequence>
<dbReference type="AlphaFoldDB" id="A0A7S1EL96"/>
<reference evidence="1" key="1">
    <citation type="submission" date="2021-01" db="EMBL/GenBank/DDBJ databases">
        <authorList>
            <person name="Corre E."/>
            <person name="Pelletier E."/>
            <person name="Niang G."/>
            <person name="Scheremetjew M."/>
            <person name="Finn R."/>
            <person name="Kale V."/>
            <person name="Holt S."/>
            <person name="Cochrane G."/>
            <person name="Meng A."/>
            <person name="Brown T."/>
            <person name="Cohen L."/>
        </authorList>
    </citation>
    <scope>NUCLEOTIDE SEQUENCE</scope>
    <source>
        <strain evidence="1">CCMP644</strain>
    </source>
</reference>
<name>A0A7S1EL96_HEMAN</name>
<dbReference type="EMBL" id="HBFX01048536">
    <property type="protein sequence ID" value="CAD8978171.1"/>
    <property type="molecule type" value="Transcribed_RNA"/>
</dbReference>